<proteinExistence type="inferred from homology"/>
<organism evidence="10 11">
    <name type="scientific">Coleophoma crateriformis</name>
    <dbReference type="NCBI Taxonomy" id="565419"/>
    <lineage>
        <taxon>Eukaryota</taxon>
        <taxon>Fungi</taxon>
        <taxon>Dikarya</taxon>
        <taxon>Ascomycota</taxon>
        <taxon>Pezizomycotina</taxon>
        <taxon>Leotiomycetes</taxon>
        <taxon>Helotiales</taxon>
        <taxon>Dermateaceae</taxon>
        <taxon>Coleophoma</taxon>
    </lineage>
</organism>
<comment type="cofactor">
    <cofactor evidence="1">
        <name>heme b</name>
        <dbReference type="ChEBI" id="CHEBI:60344"/>
    </cofactor>
</comment>
<dbReference type="InterPro" id="IPR000028">
    <property type="entry name" value="Chloroperoxidase"/>
</dbReference>
<feature type="chain" id="PRO_5017590283" description="Heme haloperoxidase family profile domain-containing protein" evidence="8">
    <location>
        <begin position="25"/>
        <end position="412"/>
    </location>
</feature>
<keyword evidence="6" id="KW-0408">Iron</keyword>
<keyword evidence="5" id="KW-0560">Oxidoreductase</keyword>
<dbReference type="PROSITE" id="PS51405">
    <property type="entry name" value="HEME_HALOPEROXIDASE"/>
    <property type="match status" value="1"/>
</dbReference>
<evidence type="ECO:0000256" key="4">
    <source>
        <dbReference type="ARBA" id="ARBA00022723"/>
    </source>
</evidence>
<dbReference type="Gene3D" id="1.10.489.10">
    <property type="entry name" value="Chloroperoxidase-like"/>
    <property type="match status" value="1"/>
</dbReference>
<comment type="similarity">
    <text evidence="7">Belongs to the chloroperoxidase family.</text>
</comment>
<dbReference type="InterPro" id="IPR036851">
    <property type="entry name" value="Chloroperoxidase-like_sf"/>
</dbReference>
<evidence type="ECO:0000256" key="8">
    <source>
        <dbReference type="SAM" id="SignalP"/>
    </source>
</evidence>
<dbReference type="EMBL" id="PDLN01000003">
    <property type="protein sequence ID" value="RDW91583.1"/>
    <property type="molecule type" value="Genomic_DNA"/>
</dbReference>
<feature type="signal peptide" evidence="8">
    <location>
        <begin position="1"/>
        <end position="24"/>
    </location>
</feature>
<feature type="domain" description="Heme haloperoxidase family profile" evidence="9">
    <location>
        <begin position="38"/>
        <end position="289"/>
    </location>
</feature>
<reference evidence="10 11" key="1">
    <citation type="journal article" date="2018" name="IMA Fungus">
        <title>IMA Genome-F 9: Draft genome sequence of Annulohypoxylon stygium, Aspergillus mulundensis, Berkeleyomyces basicola (syn. Thielaviopsis basicola), Ceratocystis smalleyi, two Cercospora beticola strains, Coleophoma cylindrospora, Fusarium fracticaudum, Phialophora cf. hyalina, and Morchella septimelata.</title>
        <authorList>
            <person name="Wingfield B.D."/>
            <person name="Bills G.F."/>
            <person name="Dong Y."/>
            <person name="Huang W."/>
            <person name="Nel W.J."/>
            <person name="Swalarsk-Parry B.S."/>
            <person name="Vaghefi N."/>
            <person name="Wilken P.M."/>
            <person name="An Z."/>
            <person name="de Beer Z.W."/>
            <person name="De Vos L."/>
            <person name="Chen L."/>
            <person name="Duong T.A."/>
            <person name="Gao Y."/>
            <person name="Hammerbacher A."/>
            <person name="Kikkert J.R."/>
            <person name="Li Y."/>
            <person name="Li H."/>
            <person name="Li K."/>
            <person name="Li Q."/>
            <person name="Liu X."/>
            <person name="Ma X."/>
            <person name="Naidoo K."/>
            <person name="Pethybridge S.J."/>
            <person name="Sun J."/>
            <person name="Steenkamp E.T."/>
            <person name="van der Nest M.A."/>
            <person name="van Wyk S."/>
            <person name="Wingfield M.J."/>
            <person name="Xiong C."/>
            <person name="Yue Q."/>
            <person name="Zhang X."/>
        </authorList>
    </citation>
    <scope>NUCLEOTIDE SEQUENCE [LARGE SCALE GENOMIC DNA]</scope>
    <source>
        <strain evidence="10 11">BP5796</strain>
    </source>
</reference>
<evidence type="ECO:0000313" key="11">
    <source>
        <dbReference type="Proteomes" id="UP000256328"/>
    </source>
</evidence>
<evidence type="ECO:0000313" key="10">
    <source>
        <dbReference type="EMBL" id="RDW91583.1"/>
    </source>
</evidence>
<dbReference type="PANTHER" id="PTHR33577:SF16">
    <property type="entry name" value="HEME HALOPEROXIDASE FAMILY PROFILE DOMAIN-CONTAINING PROTEIN"/>
    <property type="match status" value="1"/>
</dbReference>
<dbReference type="GO" id="GO:0046872">
    <property type="term" value="F:metal ion binding"/>
    <property type="evidence" value="ECO:0007669"/>
    <property type="project" value="UniProtKB-KW"/>
</dbReference>
<evidence type="ECO:0000259" key="9">
    <source>
        <dbReference type="PROSITE" id="PS51405"/>
    </source>
</evidence>
<evidence type="ECO:0000256" key="3">
    <source>
        <dbReference type="ARBA" id="ARBA00022617"/>
    </source>
</evidence>
<keyword evidence="2" id="KW-0575">Peroxidase</keyword>
<name>A0A3D8SZ31_9HELO</name>
<keyword evidence="8" id="KW-0732">Signal</keyword>
<gene>
    <name evidence="10" type="ORF">BP5796_02748</name>
</gene>
<sequence>MFSIIRLISIVPIFLQFSTSSVHALLFDPLTSPIDVSGSHAFVAPDFAAGDIRGPCPGLNALANHGYIPHDGVVGFAEVIEAINTVYGMGIDSSIILASMGTVWVGNPISLNPGFSIGGPTSKSQNILGNVLGLTGTPRGLIGSHNFIEADSSNTRDDLYVTGDVETLNMTTFMELYNMSPNEEGDYNFDIFAKRASTRFAETVARNPNFYYGPITGLIARNAGYVFAARLFANHSWENPEGTITKETLKSFYSIHGKEGNLTYIYGHESIPANWYRKPVDYGLANLNLDVINFGTQYPELLSIGGNTGTVNSFTGIDIGNLTGGVFNAETLLEGNNLLCFAFEVVKFVAPSMLSGLFTTISGPLSMITDALDAPLLSLACPALKDISMGGTSWVQGIEALYPGAAKSGGGL</sequence>
<dbReference type="Proteomes" id="UP000256328">
    <property type="component" value="Unassembled WGS sequence"/>
</dbReference>
<evidence type="ECO:0000256" key="5">
    <source>
        <dbReference type="ARBA" id="ARBA00023002"/>
    </source>
</evidence>
<evidence type="ECO:0000256" key="1">
    <source>
        <dbReference type="ARBA" id="ARBA00001970"/>
    </source>
</evidence>
<evidence type="ECO:0000256" key="7">
    <source>
        <dbReference type="ARBA" id="ARBA00025795"/>
    </source>
</evidence>
<dbReference type="AlphaFoldDB" id="A0A3D8SZ31"/>
<keyword evidence="11" id="KW-1185">Reference proteome</keyword>
<accession>A0A3D8SZ31</accession>
<dbReference type="SUPFAM" id="SSF47571">
    <property type="entry name" value="Cloroperoxidase"/>
    <property type="match status" value="1"/>
</dbReference>
<dbReference type="GO" id="GO:0004601">
    <property type="term" value="F:peroxidase activity"/>
    <property type="evidence" value="ECO:0007669"/>
    <property type="project" value="UniProtKB-KW"/>
</dbReference>
<dbReference type="OrthoDB" id="407298at2759"/>
<dbReference type="Pfam" id="PF01328">
    <property type="entry name" value="Peroxidase_2"/>
    <property type="match status" value="1"/>
</dbReference>
<evidence type="ECO:0000256" key="6">
    <source>
        <dbReference type="ARBA" id="ARBA00023004"/>
    </source>
</evidence>
<evidence type="ECO:0000256" key="2">
    <source>
        <dbReference type="ARBA" id="ARBA00022559"/>
    </source>
</evidence>
<protein>
    <recommendedName>
        <fullName evidence="9">Heme haloperoxidase family profile domain-containing protein</fullName>
    </recommendedName>
</protein>
<dbReference type="PANTHER" id="PTHR33577">
    <property type="entry name" value="STERIGMATOCYSTIN BIOSYNTHESIS PEROXIDASE STCC-RELATED"/>
    <property type="match status" value="1"/>
</dbReference>
<keyword evidence="3" id="KW-0349">Heme</keyword>
<keyword evidence="4" id="KW-0479">Metal-binding</keyword>
<comment type="caution">
    <text evidence="10">The sequence shown here is derived from an EMBL/GenBank/DDBJ whole genome shotgun (WGS) entry which is preliminary data.</text>
</comment>